<feature type="transmembrane region" description="Helical" evidence="4">
    <location>
        <begin position="322"/>
        <end position="341"/>
    </location>
</feature>
<dbReference type="RefSeq" id="WP_145419622.1">
    <property type="nucleotide sequence ID" value="NZ_CP036526.1"/>
</dbReference>
<dbReference type="GO" id="GO:0016757">
    <property type="term" value="F:glycosyltransferase activity"/>
    <property type="evidence" value="ECO:0007669"/>
    <property type="project" value="UniProtKB-KW"/>
</dbReference>
<evidence type="ECO:0000256" key="1">
    <source>
        <dbReference type="ARBA" id="ARBA00006739"/>
    </source>
</evidence>
<dbReference type="OrthoDB" id="9766299at2"/>
<evidence type="ECO:0000256" key="4">
    <source>
        <dbReference type="SAM" id="Phobius"/>
    </source>
</evidence>
<feature type="transmembrane region" description="Helical" evidence="4">
    <location>
        <begin position="353"/>
        <end position="372"/>
    </location>
</feature>
<dbReference type="Pfam" id="PF13641">
    <property type="entry name" value="Glyco_tranf_2_3"/>
    <property type="match status" value="1"/>
</dbReference>
<dbReference type="AlphaFoldDB" id="A0A517NXK0"/>
<proteinExistence type="inferred from homology"/>
<dbReference type="InterPro" id="IPR029044">
    <property type="entry name" value="Nucleotide-diphossugar_trans"/>
</dbReference>
<gene>
    <name evidence="5" type="primary">pgaC</name>
    <name evidence="5" type="ORF">K239x_38570</name>
</gene>
<accession>A0A517NXK0</accession>
<keyword evidence="4" id="KW-1133">Transmembrane helix</keyword>
<dbReference type="Gene3D" id="3.90.550.10">
    <property type="entry name" value="Spore Coat Polysaccharide Biosynthesis Protein SpsA, Chain A"/>
    <property type="match status" value="1"/>
</dbReference>
<dbReference type="PANTHER" id="PTHR43630:SF1">
    <property type="entry name" value="POLY-BETA-1,6-N-ACETYL-D-GLUCOSAMINE SYNTHASE"/>
    <property type="match status" value="1"/>
</dbReference>
<keyword evidence="3 5" id="KW-0808">Transferase</keyword>
<keyword evidence="6" id="KW-1185">Reference proteome</keyword>
<evidence type="ECO:0000256" key="3">
    <source>
        <dbReference type="ARBA" id="ARBA00022679"/>
    </source>
</evidence>
<dbReference type="EC" id="2.4.1.-" evidence="5"/>
<protein>
    <submittedName>
        <fullName evidence="5">Poly-beta-1,6-N-acetyl-D-glucosamine synthase</fullName>
        <ecNumber evidence="5">2.4.1.-</ecNumber>
    </submittedName>
</protein>
<organism evidence="5 6">
    <name type="scientific">Stieleria marina</name>
    <dbReference type="NCBI Taxonomy" id="1930275"/>
    <lineage>
        <taxon>Bacteria</taxon>
        <taxon>Pseudomonadati</taxon>
        <taxon>Planctomycetota</taxon>
        <taxon>Planctomycetia</taxon>
        <taxon>Pirellulales</taxon>
        <taxon>Pirellulaceae</taxon>
        <taxon>Stieleria</taxon>
    </lineage>
</organism>
<feature type="transmembrane region" description="Helical" evidence="4">
    <location>
        <begin position="384"/>
        <end position="404"/>
    </location>
</feature>
<evidence type="ECO:0000256" key="2">
    <source>
        <dbReference type="ARBA" id="ARBA00022676"/>
    </source>
</evidence>
<keyword evidence="4" id="KW-0812">Transmembrane</keyword>
<dbReference type="SUPFAM" id="SSF53448">
    <property type="entry name" value="Nucleotide-diphospho-sugar transferases"/>
    <property type="match status" value="1"/>
</dbReference>
<sequence length="430" mass="49121">MDTILKEWTYWISSLHLNELLLILSPILLVDGPRYLLGSLLIALSDGINQCWDWVTRRDRSPTFSHAPSVCVIIAGLNEADSLPRTLESLLGTYPGLQTIVVDDGSTDEMTQVANDVAVTRNDLSVITMPTRGGKSSALNAALPFTSADIVICVDSDSHLAENAIWEVVQPFADASVAAVSGSIQIRNSFTNLVSRFQSLEYMRCIFIGRMFTCRLGTLGIASGAFAAFRREVIAQMGAWDVGPGEDADLVLRIRKAGHNVVFAPYAQCLTNAVTKWSALTRQRRRWEWAVVTLEMRKHLDLANPLQKNFRFNNLLMLMDRWAYSVVLQYSFAAYIIWVTWHFHEHTLFQFGLFYAVYVCFEILQLLVVLLYSMDRRTVLKLAWIMPFMPFYYLYLRLITLWAVTEELVDRPSYRDSFVPQHVRQVTWHW</sequence>
<dbReference type="PANTHER" id="PTHR43630">
    <property type="entry name" value="POLY-BETA-1,6-N-ACETYL-D-GLUCOSAMINE SYNTHASE"/>
    <property type="match status" value="1"/>
</dbReference>
<dbReference type="CDD" id="cd06423">
    <property type="entry name" value="CESA_like"/>
    <property type="match status" value="1"/>
</dbReference>
<keyword evidence="2 5" id="KW-0328">Glycosyltransferase</keyword>
<comment type="similarity">
    <text evidence="1">Belongs to the glycosyltransferase 2 family.</text>
</comment>
<reference evidence="5 6" key="1">
    <citation type="submission" date="2019-02" db="EMBL/GenBank/DDBJ databases">
        <title>Deep-cultivation of Planctomycetes and their phenomic and genomic characterization uncovers novel biology.</title>
        <authorList>
            <person name="Wiegand S."/>
            <person name="Jogler M."/>
            <person name="Boedeker C."/>
            <person name="Pinto D."/>
            <person name="Vollmers J."/>
            <person name="Rivas-Marin E."/>
            <person name="Kohn T."/>
            <person name="Peeters S.H."/>
            <person name="Heuer A."/>
            <person name="Rast P."/>
            <person name="Oberbeckmann S."/>
            <person name="Bunk B."/>
            <person name="Jeske O."/>
            <person name="Meyerdierks A."/>
            <person name="Storesund J.E."/>
            <person name="Kallscheuer N."/>
            <person name="Luecker S."/>
            <person name="Lage O.M."/>
            <person name="Pohl T."/>
            <person name="Merkel B.J."/>
            <person name="Hornburger P."/>
            <person name="Mueller R.-W."/>
            <person name="Bruemmer F."/>
            <person name="Labrenz M."/>
            <person name="Spormann A.M."/>
            <person name="Op den Camp H."/>
            <person name="Overmann J."/>
            <person name="Amann R."/>
            <person name="Jetten M.S.M."/>
            <person name="Mascher T."/>
            <person name="Medema M.H."/>
            <person name="Devos D.P."/>
            <person name="Kaster A.-K."/>
            <person name="Ovreas L."/>
            <person name="Rohde M."/>
            <person name="Galperin M.Y."/>
            <person name="Jogler C."/>
        </authorList>
    </citation>
    <scope>NUCLEOTIDE SEQUENCE [LARGE SCALE GENOMIC DNA]</scope>
    <source>
        <strain evidence="5 6">K23_9</strain>
    </source>
</reference>
<dbReference type="Proteomes" id="UP000319817">
    <property type="component" value="Chromosome"/>
</dbReference>
<dbReference type="EMBL" id="CP036526">
    <property type="protein sequence ID" value="QDT11855.1"/>
    <property type="molecule type" value="Genomic_DNA"/>
</dbReference>
<keyword evidence="4" id="KW-0472">Membrane</keyword>
<evidence type="ECO:0000313" key="6">
    <source>
        <dbReference type="Proteomes" id="UP000319817"/>
    </source>
</evidence>
<evidence type="ECO:0000313" key="5">
    <source>
        <dbReference type="EMBL" id="QDT11855.1"/>
    </source>
</evidence>
<name>A0A517NXK0_9BACT</name>